<dbReference type="GO" id="GO:0032259">
    <property type="term" value="P:methylation"/>
    <property type="evidence" value="ECO:0007669"/>
    <property type="project" value="UniProtKB-KW"/>
</dbReference>
<keyword evidence="1" id="KW-0489">Methyltransferase</keyword>
<accession>A0ABR6NG94</accession>
<dbReference type="Proteomes" id="UP001138540">
    <property type="component" value="Unassembled WGS sequence"/>
</dbReference>
<organism evidence="1 2">
    <name type="scientific">Sphingobium lignivorans</name>
    <dbReference type="NCBI Taxonomy" id="2735886"/>
    <lineage>
        <taxon>Bacteria</taxon>
        <taxon>Pseudomonadati</taxon>
        <taxon>Pseudomonadota</taxon>
        <taxon>Alphaproteobacteria</taxon>
        <taxon>Sphingomonadales</taxon>
        <taxon>Sphingomonadaceae</taxon>
        <taxon>Sphingobium</taxon>
    </lineage>
</organism>
<gene>
    <name evidence="1" type="ORF">HNP60_001631</name>
</gene>
<dbReference type="SUPFAM" id="SSF53335">
    <property type="entry name" value="S-adenosyl-L-methionine-dependent methyltransferases"/>
    <property type="match status" value="1"/>
</dbReference>
<protein>
    <submittedName>
        <fullName evidence="1">SAM-dependent methyltransferase</fullName>
    </submittedName>
</protein>
<proteinExistence type="predicted"/>
<dbReference type="GO" id="GO:0008168">
    <property type="term" value="F:methyltransferase activity"/>
    <property type="evidence" value="ECO:0007669"/>
    <property type="project" value="UniProtKB-KW"/>
</dbReference>
<evidence type="ECO:0000313" key="1">
    <source>
        <dbReference type="EMBL" id="MBB5985657.1"/>
    </source>
</evidence>
<comment type="caution">
    <text evidence="1">The sequence shown here is derived from an EMBL/GenBank/DDBJ whole genome shotgun (WGS) entry which is preliminary data.</text>
</comment>
<keyword evidence="2" id="KW-1185">Reference proteome</keyword>
<dbReference type="Gene3D" id="3.40.50.150">
    <property type="entry name" value="Vaccinia Virus protein VP39"/>
    <property type="match status" value="1"/>
</dbReference>
<reference evidence="1 2" key="1">
    <citation type="submission" date="2020-08" db="EMBL/GenBank/DDBJ databases">
        <title>Exploring microbial biodiversity for novel pathways involved in the catabolism of aromatic compounds derived from lignin.</title>
        <authorList>
            <person name="Elkins J."/>
        </authorList>
    </citation>
    <scope>NUCLEOTIDE SEQUENCE [LARGE SCALE GENOMIC DNA]</scope>
    <source>
        <strain evidence="1 2">B1D3A</strain>
    </source>
</reference>
<keyword evidence="1" id="KW-0808">Transferase</keyword>
<dbReference type="InterPro" id="IPR029063">
    <property type="entry name" value="SAM-dependent_MTases_sf"/>
</dbReference>
<dbReference type="EMBL" id="JACHKA010000001">
    <property type="protein sequence ID" value="MBB5985657.1"/>
    <property type="molecule type" value="Genomic_DNA"/>
</dbReference>
<sequence>MRPEEADRVRALIEALPNVGERTILNIGSSTDYFRRVMQPHVHESLIAPLEAKGFRFIHCDMKAAPGVDLVGDVLSEAFREKIAAEGASVVLCCNILEHLTDPLVFSRACGLIVPPGGYLIATVPYSYPHHKDPIDTGLRPSPAQIAMMFPELSLVEGEIVSSMTYLQESLRSKAEMSLLLKNFLKSLFPFYHPKKWRSRAHRFLWLFRPYKVSIAVLRRPDEAGI</sequence>
<name>A0ABR6NG94_9SPHN</name>
<evidence type="ECO:0000313" key="2">
    <source>
        <dbReference type="Proteomes" id="UP001138540"/>
    </source>
</evidence>